<sequence>MGTRAVARAADLTVLPDRKSRREEPRKASRSLPALERVANLVLRTAQEGIAQVRTTPIRAISRQQSAANATADGKVRLDSDGNPSTAVITVVERQSSSTVLVSWRDSTFCHYVEQTWRLGVARCEGICALSGSPIRLGDSIYRPRSGGAEQPINANAMILDAAIRASLD</sequence>
<protein>
    <recommendedName>
        <fullName evidence="3">DUF3331 domain-containing protein</fullName>
    </recommendedName>
</protein>
<dbReference type="Proteomes" id="UP000494115">
    <property type="component" value="Unassembled WGS sequence"/>
</dbReference>
<dbReference type="RefSeq" id="WP_175105322.1">
    <property type="nucleotide sequence ID" value="NZ_CADIKM010000011.1"/>
</dbReference>
<evidence type="ECO:0008006" key="3">
    <source>
        <dbReference type="Google" id="ProtNLM"/>
    </source>
</evidence>
<organism evidence="1 2">
    <name type="scientific">Pararobbsia alpina</name>
    <dbReference type="NCBI Taxonomy" id="621374"/>
    <lineage>
        <taxon>Bacteria</taxon>
        <taxon>Pseudomonadati</taxon>
        <taxon>Pseudomonadota</taxon>
        <taxon>Betaproteobacteria</taxon>
        <taxon>Burkholderiales</taxon>
        <taxon>Burkholderiaceae</taxon>
        <taxon>Pararobbsia</taxon>
    </lineage>
</organism>
<name>A0A6S7CGH6_9BURK</name>
<dbReference type="InterPro" id="IPR021769">
    <property type="entry name" value="DUF3331"/>
</dbReference>
<evidence type="ECO:0000313" key="1">
    <source>
        <dbReference type="EMBL" id="CAB3789404.1"/>
    </source>
</evidence>
<accession>A0A6S7CGH6</accession>
<proteinExistence type="predicted"/>
<keyword evidence="2" id="KW-1185">Reference proteome</keyword>
<dbReference type="Pfam" id="PF11811">
    <property type="entry name" value="DUF3331"/>
    <property type="match status" value="1"/>
</dbReference>
<reference evidence="1 2" key="1">
    <citation type="submission" date="2020-04" db="EMBL/GenBank/DDBJ databases">
        <authorList>
            <person name="De Canck E."/>
        </authorList>
    </citation>
    <scope>NUCLEOTIDE SEQUENCE [LARGE SCALE GENOMIC DNA]</scope>
    <source>
        <strain evidence="1 2">LMG 28138</strain>
    </source>
</reference>
<gene>
    <name evidence="1" type="ORF">LMG28138_02761</name>
</gene>
<dbReference type="EMBL" id="CADIKM010000011">
    <property type="protein sequence ID" value="CAB3789404.1"/>
    <property type="molecule type" value="Genomic_DNA"/>
</dbReference>
<dbReference type="AlphaFoldDB" id="A0A6S7CGH6"/>
<evidence type="ECO:0000313" key="2">
    <source>
        <dbReference type="Proteomes" id="UP000494115"/>
    </source>
</evidence>